<dbReference type="GO" id="GO:0043039">
    <property type="term" value="P:tRNA aminoacylation"/>
    <property type="evidence" value="ECO:0007669"/>
    <property type="project" value="InterPro"/>
</dbReference>
<dbReference type="InterPro" id="IPR051335">
    <property type="entry name" value="Alanyl-tRNA_Editing_Enzymes"/>
</dbReference>
<dbReference type="GeneID" id="25321857"/>
<comment type="similarity">
    <text evidence="2">Belongs to the class-II aminoacyl-tRNA synthetase family. Alax-L subfamily.</text>
</comment>
<feature type="domain" description="Threonyl/alanyl tRNA synthetase SAD" evidence="3">
    <location>
        <begin position="196"/>
        <end position="238"/>
    </location>
</feature>
<evidence type="ECO:0000256" key="1">
    <source>
        <dbReference type="ARBA" id="ARBA00001947"/>
    </source>
</evidence>
<organism evidence="4 5">
    <name type="scientific">Rasamsonia emersonii (strain ATCC 16479 / CBS 393.64 / IMI 116815)</name>
    <dbReference type="NCBI Taxonomy" id="1408163"/>
    <lineage>
        <taxon>Eukaryota</taxon>
        <taxon>Fungi</taxon>
        <taxon>Dikarya</taxon>
        <taxon>Ascomycota</taxon>
        <taxon>Pezizomycotina</taxon>
        <taxon>Eurotiomycetes</taxon>
        <taxon>Eurotiomycetidae</taxon>
        <taxon>Eurotiales</taxon>
        <taxon>Trichocomaceae</taxon>
        <taxon>Rasamsonia</taxon>
    </lineage>
</organism>
<gene>
    <name evidence="4" type="ORF">T310_9943</name>
</gene>
<dbReference type="InterPro" id="IPR009000">
    <property type="entry name" value="Transl_B-barrel_sf"/>
</dbReference>
<reference evidence="4 5" key="1">
    <citation type="submission" date="2015-04" db="EMBL/GenBank/DDBJ databases">
        <authorList>
            <person name="Heijne W.H."/>
            <person name="Fedorova N.D."/>
            <person name="Nierman W.C."/>
            <person name="Vollebregt A.W."/>
            <person name="Zhao Z."/>
            <person name="Wu L."/>
            <person name="Kumar M."/>
            <person name="Stam H."/>
            <person name="van den Berg M.A."/>
            <person name="Pel H.J."/>
        </authorList>
    </citation>
    <scope>NUCLEOTIDE SEQUENCE [LARGE SCALE GENOMIC DNA]</scope>
    <source>
        <strain evidence="4 5">CBS 393.64</strain>
    </source>
</reference>
<dbReference type="Pfam" id="PF07973">
    <property type="entry name" value="tRNA_SAD"/>
    <property type="match status" value="1"/>
</dbReference>
<dbReference type="PANTHER" id="PTHR43462:SF2">
    <property type="entry name" value="THREONYL AND ALANYL TRNA SYNTHETASE SECOND ADDITIONAL DOMAIN-CONTAINING PROTEIN"/>
    <property type="match status" value="1"/>
</dbReference>
<dbReference type="PANTHER" id="PTHR43462">
    <property type="entry name" value="ALANYL-TRNA EDITING PROTEIN"/>
    <property type="match status" value="1"/>
</dbReference>
<dbReference type="SMART" id="SM00863">
    <property type="entry name" value="tRNA_SAD"/>
    <property type="match status" value="1"/>
</dbReference>
<keyword evidence="5" id="KW-1185">Reference proteome</keyword>
<protein>
    <recommendedName>
        <fullName evidence="3">Threonyl/alanyl tRNA synthetase SAD domain-containing protein</fullName>
    </recommendedName>
</protein>
<accession>A0A0F4YE52</accession>
<dbReference type="Proteomes" id="UP000053958">
    <property type="component" value="Unassembled WGS sequence"/>
</dbReference>
<sequence length="243" mass="26663">MEVERGGKRYKRRHLLPSFRSLSLTRASLAEVEQHKGISQPRFQDLSQASDDDYVVETSETIFHPQGGGQPSDTGTMKSDTISKQVTFQVNMARKLPSGQILHAGSFVGDQPQQPFSAGKTLDDVSELKANHAPGSSFVEFQGLIVGEHKAAIQQKVAAMVEQRLPVHVHWWDEAAVRTRCTAVPDALAPSDDCLVRVVEVEGVGAYPCGGTHLPTTYDVGEVVVRKISRQKGISKISYEVRQ</sequence>
<dbReference type="Gene3D" id="3.30.980.10">
    <property type="entry name" value="Threonyl-trna Synthetase, Chain A, domain 2"/>
    <property type="match status" value="1"/>
</dbReference>
<comment type="cofactor">
    <cofactor evidence="1">
        <name>Zn(2+)</name>
        <dbReference type="ChEBI" id="CHEBI:29105"/>
    </cofactor>
</comment>
<evidence type="ECO:0000256" key="2">
    <source>
        <dbReference type="ARBA" id="ARBA00008429"/>
    </source>
</evidence>
<dbReference type="STRING" id="1408163.A0A0F4YE52"/>
<evidence type="ECO:0000313" key="4">
    <source>
        <dbReference type="EMBL" id="KKA16467.1"/>
    </source>
</evidence>
<dbReference type="AlphaFoldDB" id="A0A0F4YE52"/>
<dbReference type="OrthoDB" id="288942at2759"/>
<name>A0A0F4YE52_RASE3</name>
<evidence type="ECO:0000313" key="5">
    <source>
        <dbReference type="Proteomes" id="UP000053958"/>
    </source>
</evidence>
<dbReference type="GO" id="GO:0005524">
    <property type="term" value="F:ATP binding"/>
    <property type="evidence" value="ECO:0007669"/>
    <property type="project" value="InterPro"/>
</dbReference>
<dbReference type="GO" id="GO:0004812">
    <property type="term" value="F:aminoacyl-tRNA ligase activity"/>
    <property type="evidence" value="ECO:0007669"/>
    <property type="project" value="InterPro"/>
</dbReference>
<dbReference type="Gene3D" id="2.40.30.130">
    <property type="match status" value="1"/>
</dbReference>
<dbReference type="SUPFAM" id="SSF50447">
    <property type="entry name" value="Translation proteins"/>
    <property type="match status" value="1"/>
</dbReference>
<proteinExistence type="inferred from homology"/>
<dbReference type="RefSeq" id="XP_013323079.1">
    <property type="nucleotide sequence ID" value="XM_013467625.1"/>
</dbReference>
<dbReference type="InterPro" id="IPR018163">
    <property type="entry name" value="Thr/Ala-tRNA-synth_IIc_edit"/>
</dbReference>
<evidence type="ECO:0000259" key="3">
    <source>
        <dbReference type="SMART" id="SM00863"/>
    </source>
</evidence>
<comment type="caution">
    <text evidence="4">The sequence shown here is derived from an EMBL/GenBank/DDBJ whole genome shotgun (WGS) entry which is preliminary data.</text>
</comment>
<dbReference type="EMBL" id="LASV01000765">
    <property type="protein sequence ID" value="KKA16467.1"/>
    <property type="molecule type" value="Genomic_DNA"/>
</dbReference>
<dbReference type="SUPFAM" id="SSF55186">
    <property type="entry name" value="ThrRS/AlaRS common domain"/>
    <property type="match status" value="1"/>
</dbReference>
<dbReference type="InterPro" id="IPR012947">
    <property type="entry name" value="tRNA_SAD"/>
</dbReference>